<dbReference type="Pfam" id="PF17200">
    <property type="entry name" value="sCache_2"/>
    <property type="match status" value="1"/>
</dbReference>
<dbReference type="SMART" id="SM01049">
    <property type="entry name" value="Cache_2"/>
    <property type="match status" value="1"/>
</dbReference>
<protein>
    <recommendedName>
        <fullName evidence="11">Methyl-accepting transducer domain-containing protein</fullName>
    </recommendedName>
</protein>
<keyword evidence="3 10" id="KW-0812">Transmembrane</keyword>
<dbReference type="Proteomes" id="UP000249590">
    <property type="component" value="Unassembled WGS sequence"/>
</dbReference>
<dbReference type="EMBL" id="QHHQ01000010">
    <property type="protein sequence ID" value="RAH97067.1"/>
    <property type="molecule type" value="Genomic_DNA"/>
</dbReference>
<keyword evidence="4 10" id="KW-1133">Transmembrane helix</keyword>
<dbReference type="InterPro" id="IPR033480">
    <property type="entry name" value="sCache_2"/>
</dbReference>
<evidence type="ECO:0000256" key="8">
    <source>
        <dbReference type="SAM" id="Coils"/>
    </source>
</evidence>
<dbReference type="GO" id="GO:0005886">
    <property type="term" value="C:plasma membrane"/>
    <property type="evidence" value="ECO:0007669"/>
    <property type="project" value="UniProtKB-SubCell"/>
</dbReference>
<dbReference type="Gene3D" id="3.30.450.20">
    <property type="entry name" value="PAS domain"/>
    <property type="match status" value="1"/>
</dbReference>
<gene>
    <name evidence="12" type="ORF">DLJ53_30840</name>
</gene>
<evidence type="ECO:0000256" key="4">
    <source>
        <dbReference type="ARBA" id="ARBA00022989"/>
    </source>
</evidence>
<comment type="caution">
    <text evidence="12">The sequence shown here is derived from an EMBL/GenBank/DDBJ whole genome shotgun (WGS) entry which is preliminary data.</text>
</comment>
<dbReference type="PANTHER" id="PTHR32089">
    <property type="entry name" value="METHYL-ACCEPTING CHEMOTAXIS PROTEIN MCPB"/>
    <property type="match status" value="1"/>
</dbReference>
<evidence type="ECO:0000256" key="6">
    <source>
        <dbReference type="ARBA" id="ARBA00023224"/>
    </source>
</evidence>
<keyword evidence="2" id="KW-1003">Cell membrane</keyword>
<dbReference type="InterPro" id="IPR004089">
    <property type="entry name" value="MCPsignal_dom"/>
</dbReference>
<dbReference type="GO" id="GO:0007165">
    <property type="term" value="P:signal transduction"/>
    <property type="evidence" value="ECO:0007669"/>
    <property type="project" value="UniProtKB-KW"/>
</dbReference>
<evidence type="ECO:0000259" key="11">
    <source>
        <dbReference type="PROSITE" id="PS50111"/>
    </source>
</evidence>
<proteinExistence type="predicted"/>
<dbReference type="SMART" id="SM00283">
    <property type="entry name" value="MA"/>
    <property type="match status" value="1"/>
</dbReference>
<evidence type="ECO:0000256" key="7">
    <source>
        <dbReference type="PROSITE-ProRule" id="PRU00284"/>
    </source>
</evidence>
<dbReference type="Pfam" id="PF00015">
    <property type="entry name" value="MCPsignal"/>
    <property type="match status" value="1"/>
</dbReference>
<keyword evidence="6 7" id="KW-0807">Transducer</keyword>
<reference evidence="12 13" key="1">
    <citation type="submission" date="2018-05" db="EMBL/GenBank/DDBJ databases">
        <title>Acuticoccus sediminis sp. nov., isolated from deep-sea sediment of Indian Ocean.</title>
        <authorList>
            <person name="Liu X."/>
            <person name="Lai Q."/>
            <person name="Du Y."/>
            <person name="Sun F."/>
            <person name="Zhang X."/>
            <person name="Wang S."/>
            <person name="Shao Z."/>
        </authorList>
    </citation>
    <scope>NUCLEOTIDE SEQUENCE [LARGE SCALE GENOMIC DNA]</scope>
    <source>
        <strain evidence="12 13">PTG4-2</strain>
    </source>
</reference>
<dbReference type="SUPFAM" id="SSF58104">
    <property type="entry name" value="Methyl-accepting chemotaxis protein (MCP) signaling domain"/>
    <property type="match status" value="1"/>
</dbReference>
<evidence type="ECO:0000256" key="1">
    <source>
        <dbReference type="ARBA" id="ARBA00004651"/>
    </source>
</evidence>
<dbReference type="PROSITE" id="PS50111">
    <property type="entry name" value="CHEMOTAXIS_TRANSDUC_2"/>
    <property type="match status" value="1"/>
</dbReference>
<evidence type="ECO:0000256" key="5">
    <source>
        <dbReference type="ARBA" id="ARBA00023136"/>
    </source>
</evidence>
<evidence type="ECO:0000256" key="9">
    <source>
        <dbReference type="SAM" id="MobiDB-lite"/>
    </source>
</evidence>
<feature type="coiled-coil region" evidence="8">
    <location>
        <begin position="307"/>
        <end position="334"/>
    </location>
</feature>
<evidence type="ECO:0000256" key="10">
    <source>
        <dbReference type="SAM" id="Phobius"/>
    </source>
</evidence>
<evidence type="ECO:0000256" key="2">
    <source>
        <dbReference type="ARBA" id="ARBA00022475"/>
    </source>
</evidence>
<name>A0A8B2NL62_9HYPH</name>
<keyword evidence="13" id="KW-1185">Reference proteome</keyword>
<sequence>MPRRVRSGARSASRRHGEPRKCGPAAGPRKLRAIQSRYGSDDGRGDPLVMLNLYRRFSIAGKLWLLGAINVFTLVALMFLVLPQAKEEAIQREIAKARSIAETAAGSAKTYQDAVARGEMTQDEALAQWGQLVNNMLYSNGKEYVFATRYDGIRVAHGAKPETVGDNGLDPSNPDSARINAALIEIAKAGGGTYEYFNVPKGGTEPIKKISYALPVPGWDTFVGTGIYLARVDAQFASLQWLCIAFTVGASIIVLFVNWLTARDLSGPARDLASRVDSLANGEMVPESEYAGRADAIGSIARSVGRLRTMVMEREELQRAQAEAEAKMKAERAAAVRRTADDLDAKVANVVDSMRGDVGKMTAQAESLRALAKEMTDDASDILSACQDGNASVQTVAAAAEELSASSSEIGEQVDAAAGRARSAVTEAEKAAETLRVLAKTSSDISEATKLINDIAEKTNLLALNATIEAARAGESGKGFTVVAQEVKALAEQTAKATSEIERHIEAMHSAATASVSTIDSIVAVIGEVSANTTAMAAALEEQGVAIREVTESIAQAARSTDAVSTNMGRVRTRAETTNDAAEVVLKTTTGIDTGSSGLKSTISEFIRGLRASSEADVRASA</sequence>
<dbReference type="Gene3D" id="1.10.287.950">
    <property type="entry name" value="Methyl-accepting chemotaxis protein"/>
    <property type="match status" value="1"/>
</dbReference>
<evidence type="ECO:0000313" key="12">
    <source>
        <dbReference type="EMBL" id="RAH97067.1"/>
    </source>
</evidence>
<evidence type="ECO:0000256" key="3">
    <source>
        <dbReference type="ARBA" id="ARBA00022692"/>
    </source>
</evidence>
<feature type="domain" description="Methyl-accepting transducer" evidence="11">
    <location>
        <begin position="364"/>
        <end position="579"/>
    </location>
</feature>
<keyword evidence="5 10" id="KW-0472">Membrane</keyword>
<organism evidence="12 13">
    <name type="scientific">Acuticoccus sediminis</name>
    <dbReference type="NCBI Taxonomy" id="2184697"/>
    <lineage>
        <taxon>Bacteria</taxon>
        <taxon>Pseudomonadati</taxon>
        <taxon>Pseudomonadota</taxon>
        <taxon>Alphaproteobacteria</taxon>
        <taxon>Hyphomicrobiales</taxon>
        <taxon>Amorphaceae</taxon>
        <taxon>Acuticoccus</taxon>
    </lineage>
</organism>
<comment type="subcellular location">
    <subcellularLocation>
        <location evidence="1">Cell membrane</location>
        <topology evidence="1">Multi-pass membrane protein</topology>
    </subcellularLocation>
</comment>
<dbReference type="AlphaFoldDB" id="A0A8B2NL62"/>
<feature type="transmembrane region" description="Helical" evidence="10">
    <location>
        <begin position="239"/>
        <end position="260"/>
    </location>
</feature>
<evidence type="ECO:0000313" key="13">
    <source>
        <dbReference type="Proteomes" id="UP000249590"/>
    </source>
</evidence>
<feature type="region of interest" description="Disordered" evidence="9">
    <location>
        <begin position="1"/>
        <end position="29"/>
    </location>
</feature>
<keyword evidence="8" id="KW-0175">Coiled coil</keyword>
<dbReference type="PANTHER" id="PTHR32089:SF112">
    <property type="entry name" value="LYSOZYME-LIKE PROTEIN-RELATED"/>
    <property type="match status" value="1"/>
</dbReference>
<feature type="transmembrane region" description="Helical" evidence="10">
    <location>
        <begin position="63"/>
        <end position="82"/>
    </location>
</feature>
<feature type="compositionally biased region" description="Basic residues" evidence="9">
    <location>
        <begin position="1"/>
        <end position="14"/>
    </location>
</feature>
<accession>A0A8B2NL62</accession>